<evidence type="ECO:0000256" key="4">
    <source>
        <dbReference type="ARBA" id="ARBA00014076"/>
    </source>
</evidence>
<dbReference type="GO" id="GO:0008292">
    <property type="term" value="P:acetylcholine biosynthetic process"/>
    <property type="evidence" value="ECO:0007669"/>
    <property type="project" value="TreeGrafter"/>
</dbReference>
<feature type="transmembrane region" description="Helical" evidence="16">
    <location>
        <begin position="21"/>
        <end position="50"/>
    </location>
</feature>
<evidence type="ECO:0000259" key="18">
    <source>
        <dbReference type="Pfam" id="PF04064"/>
    </source>
</evidence>
<evidence type="ECO:0000313" key="19">
    <source>
        <dbReference type="EMBL" id="CAG4634895.1"/>
    </source>
</evidence>
<feature type="transmembrane region" description="Helical" evidence="16">
    <location>
        <begin position="82"/>
        <end position="101"/>
    </location>
</feature>
<name>A0A9N6WSM3_9CRUS</name>
<keyword evidence="5" id="KW-0813">Transport</keyword>
<evidence type="ECO:0000256" key="11">
    <source>
        <dbReference type="ARBA" id="ARBA00023065"/>
    </source>
</evidence>
<evidence type="ECO:0000256" key="6">
    <source>
        <dbReference type="ARBA" id="ARBA00022692"/>
    </source>
</evidence>
<sequence>MAGYTTMLDPFQEKYGVRIGGILFLPALCGEIMWTSSILSALGATLTVILGLNNTIAILSSAGVAMLYTLFGGLYSVAYTDVVQLFCIAIGLVLCVPFAWYNSDFVDRAALAVPGSWEGVVEPYNIGVYIENYLLLVIGGIPWQWVSFIGLGAISAAVMSSADSSILSSSSMFAHNIYQAIFVPQASEKHIVRVMWVSIVIVTAVASLMALTVNSIYGLLAVVSLQDIGDDNIPVESRHRVLFGLESISPQDPASQLGHLGLLPSGSSSGLTGTAEGRQLLINTSSVIKNLCLLLNDQQKSIAKDASLALVNLSSDEDIAPYLIVSGAGIVEIMLDTISNPDHELADPACMVLSNITRTSKGSQVVLEKMLPAMKKYIDIFCKDKFNKKGARLHYMAAVISNLSQMKEMRSYIMDDSNCCLQKLVCFTDFKDSIIRRGGIIGTIKNCCFETDHHEKMLSKTVDLLPKLLLPLAGPEEFDDEDNDKLPVDLQYLGEEKSRELCATKFGREYIRSKNAYVILRELHKWEKEESVIAPLEHLINILIR</sequence>
<feature type="transmembrane region" description="Helical" evidence="16">
    <location>
        <begin position="194"/>
        <end position="220"/>
    </location>
</feature>
<dbReference type="EMBL" id="OC978240">
    <property type="protein sequence ID" value="CAG4634895.1"/>
    <property type="molecule type" value="Genomic_DNA"/>
</dbReference>
<accession>A0A9N6WSM3</accession>
<dbReference type="Pfam" id="PF04064">
    <property type="entry name" value="DUF384"/>
    <property type="match status" value="1"/>
</dbReference>
<dbReference type="InterPro" id="IPR038377">
    <property type="entry name" value="Na/Glc_symporter_sf"/>
</dbReference>
<keyword evidence="7" id="KW-0769">Symport</keyword>
<evidence type="ECO:0000256" key="8">
    <source>
        <dbReference type="ARBA" id="ARBA00022979"/>
    </source>
</evidence>
<dbReference type="InterPro" id="IPR052244">
    <property type="entry name" value="Choline_transporter"/>
</dbReference>
<proteinExistence type="inferred from homology"/>
<dbReference type="InterPro" id="IPR007206">
    <property type="entry name" value="Protein_HGH1_C"/>
</dbReference>
<feature type="transmembrane region" description="Helical" evidence="16">
    <location>
        <begin position="133"/>
        <end position="158"/>
    </location>
</feature>
<keyword evidence="14" id="KW-0739">Sodium transport</keyword>
<evidence type="ECO:0000256" key="12">
    <source>
        <dbReference type="ARBA" id="ARBA00023136"/>
    </source>
</evidence>
<comment type="similarity">
    <text evidence="2 15">Belongs to the sodium:solute symporter (SSF) (TC 2.A.21) family.</text>
</comment>
<feature type="transmembrane region" description="Helical" evidence="16">
    <location>
        <begin position="56"/>
        <end position="75"/>
    </location>
</feature>
<dbReference type="PROSITE" id="PS50283">
    <property type="entry name" value="NA_SOLUT_SYMP_3"/>
    <property type="match status" value="2"/>
</dbReference>
<keyword evidence="9 16" id="KW-1133">Transmembrane helix</keyword>
<evidence type="ECO:0000256" key="14">
    <source>
        <dbReference type="ARBA" id="ARBA00023201"/>
    </source>
</evidence>
<keyword evidence="10" id="KW-0915">Sodium</keyword>
<keyword evidence="13" id="KW-0325">Glycoprotein</keyword>
<evidence type="ECO:0000256" key="15">
    <source>
        <dbReference type="RuleBase" id="RU362091"/>
    </source>
</evidence>
<evidence type="ECO:0000256" key="13">
    <source>
        <dbReference type="ARBA" id="ARBA00023180"/>
    </source>
</evidence>
<gene>
    <name evidence="19" type="primary">EOG090X08WK</name>
</gene>
<dbReference type="GO" id="GO:0005307">
    <property type="term" value="F:choline:sodium symporter activity"/>
    <property type="evidence" value="ECO:0007669"/>
    <property type="project" value="TreeGrafter"/>
</dbReference>
<evidence type="ECO:0000256" key="2">
    <source>
        <dbReference type="ARBA" id="ARBA00006434"/>
    </source>
</evidence>
<dbReference type="InterPro" id="IPR016024">
    <property type="entry name" value="ARM-type_fold"/>
</dbReference>
<evidence type="ECO:0000259" key="17">
    <source>
        <dbReference type="Pfam" id="PF04063"/>
    </source>
</evidence>
<dbReference type="Gene3D" id="1.25.10.10">
    <property type="entry name" value="Leucine-rich Repeat Variant"/>
    <property type="match status" value="1"/>
</dbReference>
<comment type="similarity">
    <text evidence="3">Belongs to the HGH1 family.</text>
</comment>
<keyword evidence="8" id="KW-0530">Neurotransmitter biosynthesis</keyword>
<evidence type="ECO:0000256" key="5">
    <source>
        <dbReference type="ARBA" id="ARBA00022448"/>
    </source>
</evidence>
<keyword evidence="12 16" id="KW-0472">Membrane</keyword>
<evidence type="ECO:0000256" key="16">
    <source>
        <dbReference type="SAM" id="Phobius"/>
    </source>
</evidence>
<keyword evidence="6 16" id="KW-0812">Transmembrane</keyword>
<dbReference type="SUPFAM" id="SSF48371">
    <property type="entry name" value="ARM repeat"/>
    <property type="match status" value="1"/>
</dbReference>
<dbReference type="PANTHER" id="PTHR45897">
    <property type="entry name" value="HIGH-AFFINITY CHOLINE TRANSPORTER 1"/>
    <property type="match status" value="1"/>
</dbReference>
<dbReference type="Pfam" id="PF00474">
    <property type="entry name" value="SSF"/>
    <property type="match status" value="2"/>
</dbReference>
<evidence type="ECO:0000256" key="1">
    <source>
        <dbReference type="ARBA" id="ARBA00004141"/>
    </source>
</evidence>
<protein>
    <recommendedName>
        <fullName evidence="4">Protein HGH1 homolog</fullName>
    </recommendedName>
</protein>
<keyword evidence="11" id="KW-0406">Ion transport</keyword>
<evidence type="ECO:0000256" key="3">
    <source>
        <dbReference type="ARBA" id="ARBA00006712"/>
    </source>
</evidence>
<reference evidence="19" key="1">
    <citation type="submission" date="2021-04" db="EMBL/GenBank/DDBJ databases">
        <authorList>
            <person name="Cornetti L."/>
        </authorList>
    </citation>
    <scope>NUCLEOTIDE SEQUENCE</scope>
</reference>
<evidence type="ECO:0000256" key="7">
    <source>
        <dbReference type="ARBA" id="ARBA00022847"/>
    </source>
</evidence>
<dbReference type="AlphaFoldDB" id="A0A9N6WSM3"/>
<dbReference type="Gene3D" id="1.20.1730.10">
    <property type="entry name" value="Sodium/glucose cotransporter"/>
    <property type="match status" value="1"/>
</dbReference>
<organism evidence="19">
    <name type="scientific">Alona affinis</name>
    <dbReference type="NCBI Taxonomy" id="381656"/>
    <lineage>
        <taxon>Eukaryota</taxon>
        <taxon>Metazoa</taxon>
        <taxon>Ecdysozoa</taxon>
        <taxon>Arthropoda</taxon>
        <taxon>Crustacea</taxon>
        <taxon>Branchiopoda</taxon>
        <taxon>Diplostraca</taxon>
        <taxon>Cladocera</taxon>
        <taxon>Anomopoda</taxon>
        <taxon>Chydoridae</taxon>
        <taxon>Alona</taxon>
    </lineage>
</organism>
<dbReference type="PANTHER" id="PTHR45897:SF4">
    <property type="entry name" value="HIGH-AFFINITY CHOLINE TRANSPORTER 1"/>
    <property type="match status" value="1"/>
</dbReference>
<dbReference type="Pfam" id="PF04063">
    <property type="entry name" value="DUF383"/>
    <property type="match status" value="1"/>
</dbReference>
<evidence type="ECO:0000256" key="10">
    <source>
        <dbReference type="ARBA" id="ARBA00023053"/>
    </source>
</evidence>
<evidence type="ECO:0000256" key="9">
    <source>
        <dbReference type="ARBA" id="ARBA00022989"/>
    </source>
</evidence>
<dbReference type="InterPro" id="IPR001734">
    <property type="entry name" value="Na/solute_symporter"/>
</dbReference>
<feature type="domain" description="Protein HGH1 C-terminal" evidence="18">
    <location>
        <begin position="501"/>
        <end position="545"/>
    </location>
</feature>
<dbReference type="GO" id="GO:0005886">
    <property type="term" value="C:plasma membrane"/>
    <property type="evidence" value="ECO:0007669"/>
    <property type="project" value="TreeGrafter"/>
</dbReference>
<feature type="domain" description="Protein HGH1 N-terminal" evidence="17">
    <location>
        <begin position="338"/>
        <end position="500"/>
    </location>
</feature>
<comment type="subcellular location">
    <subcellularLocation>
        <location evidence="1">Membrane</location>
        <topology evidence="1">Multi-pass membrane protein</topology>
    </subcellularLocation>
</comment>
<dbReference type="InterPro" id="IPR011989">
    <property type="entry name" value="ARM-like"/>
</dbReference>
<dbReference type="InterPro" id="IPR007205">
    <property type="entry name" value="Protein_HGH1_N"/>
</dbReference>